<organism evidence="1 2">
    <name type="scientific">Cryptococcus tetragattii IND107</name>
    <dbReference type="NCBI Taxonomy" id="1296105"/>
    <lineage>
        <taxon>Eukaryota</taxon>
        <taxon>Fungi</taxon>
        <taxon>Dikarya</taxon>
        <taxon>Basidiomycota</taxon>
        <taxon>Agaricomycotina</taxon>
        <taxon>Tremellomycetes</taxon>
        <taxon>Tremellales</taxon>
        <taxon>Cryptococcaceae</taxon>
        <taxon>Cryptococcus</taxon>
        <taxon>Cryptococcus gattii species complex</taxon>
    </lineage>
</organism>
<proteinExistence type="predicted"/>
<dbReference type="GeneID" id="91990911"/>
<dbReference type="Gene3D" id="3.30.1330.40">
    <property type="entry name" value="RutC-like"/>
    <property type="match status" value="1"/>
</dbReference>
<dbReference type="Proteomes" id="UP000054399">
    <property type="component" value="Unassembled WGS sequence"/>
</dbReference>
<dbReference type="SUPFAM" id="SSF55298">
    <property type="entry name" value="YjgF-like"/>
    <property type="match status" value="1"/>
</dbReference>
<dbReference type="InterPro" id="IPR035959">
    <property type="entry name" value="RutC-like_sf"/>
</dbReference>
<evidence type="ECO:0000313" key="1">
    <source>
        <dbReference type="EMBL" id="KAL0247022.1"/>
    </source>
</evidence>
<dbReference type="EMBL" id="ATAM02000007">
    <property type="protein sequence ID" value="KAL0247022.1"/>
    <property type="molecule type" value="Genomic_DNA"/>
</dbReference>
<evidence type="ECO:0000313" key="2">
    <source>
        <dbReference type="Proteomes" id="UP000054399"/>
    </source>
</evidence>
<comment type="caution">
    <text evidence="1">The sequence shown here is derived from an EMBL/GenBank/DDBJ whole genome shotgun (WGS) entry which is preliminary data.</text>
</comment>
<dbReference type="RefSeq" id="XP_066612983.1">
    <property type="nucleotide sequence ID" value="XM_066758535.1"/>
</dbReference>
<reference evidence="1" key="2">
    <citation type="submission" date="2024-01" db="EMBL/GenBank/DDBJ databases">
        <title>Comparative genomics of Cryptococcus and Kwoniella reveals pathogenesis evolution and contrasting modes of karyotype evolution via chromosome fusion or intercentromeric recombination.</title>
        <authorList>
            <person name="Coelho M.A."/>
            <person name="David-Palma M."/>
            <person name="Shea T."/>
            <person name="Bowers K."/>
            <person name="Mcginley-Smith S."/>
            <person name="Mohammad A.W."/>
            <person name="Gnirke A."/>
            <person name="Yurkov A.M."/>
            <person name="Nowrousian M."/>
            <person name="Sun S."/>
            <person name="Cuomo C.A."/>
            <person name="Heitman J."/>
        </authorList>
    </citation>
    <scope>NUCLEOTIDE SEQUENCE</scope>
    <source>
        <strain evidence="1">IND107</strain>
    </source>
</reference>
<sequence>MNEAVSKFLPDPKPARNCIQAGKLPNVETSTNEIECIARIYSHILSKTLDFLPFSAIDLPPPAYSLRG</sequence>
<accession>A0ABR3BP97</accession>
<protein>
    <submittedName>
        <fullName evidence="1">Uncharacterized protein</fullName>
    </submittedName>
</protein>
<keyword evidence="2" id="KW-1185">Reference proteome</keyword>
<reference evidence="1" key="1">
    <citation type="submission" date="2015-01" db="EMBL/GenBank/DDBJ databases">
        <authorList>
            <consortium name="The Broad Institute Genomics Platform"/>
            <person name="Cuomo C."/>
            <person name="Litvintseva A."/>
            <person name="Chen Y."/>
            <person name="Heitman J."/>
            <person name="Sun S."/>
            <person name="Springer D."/>
            <person name="Dromer F."/>
            <person name="Young S."/>
            <person name="Zeng Q."/>
            <person name="Gargeya S."/>
            <person name="Abouelleil A."/>
            <person name="Alvarado L."/>
            <person name="Chapman S.B."/>
            <person name="Gainer-Dewar J."/>
            <person name="Goldberg J."/>
            <person name="Griggs A."/>
            <person name="Gujja S."/>
            <person name="Hansen M."/>
            <person name="Howarth C."/>
            <person name="Imamovic A."/>
            <person name="Larimer J."/>
            <person name="Murphy C."/>
            <person name="Naylor J."/>
            <person name="Pearson M."/>
            <person name="Priest M."/>
            <person name="Roberts A."/>
            <person name="Saif S."/>
            <person name="Shea T."/>
            <person name="Sykes S."/>
            <person name="Wortman J."/>
            <person name="Nusbaum C."/>
            <person name="Birren B."/>
        </authorList>
    </citation>
    <scope>NUCLEOTIDE SEQUENCE</scope>
    <source>
        <strain evidence="1">IND107</strain>
    </source>
</reference>
<name>A0ABR3BP97_9TREE</name>
<gene>
    <name evidence="1" type="ORF">I308_104055</name>
</gene>